<dbReference type="Gene3D" id="3.40.140.10">
    <property type="entry name" value="Cytidine Deaminase, domain 2"/>
    <property type="match status" value="1"/>
</dbReference>
<dbReference type="RefSeq" id="WP_246390594.1">
    <property type="nucleotide sequence ID" value="NZ_JACHWR010000002.1"/>
</dbReference>
<dbReference type="InterPro" id="IPR016193">
    <property type="entry name" value="Cytidine_deaminase-like"/>
</dbReference>
<dbReference type="SUPFAM" id="SSF53927">
    <property type="entry name" value="Cytidine deaminase-like"/>
    <property type="match status" value="1"/>
</dbReference>
<dbReference type="EC" id="3.5.4.5" evidence="2"/>
<comment type="caution">
    <text evidence="2">The sequence shown here is derived from an EMBL/GenBank/DDBJ whole genome shotgun (WGS) entry which is preliminary data.</text>
</comment>
<dbReference type="PROSITE" id="PS51747">
    <property type="entry name" value="CYT_DCMP_DEAMINASES_2"/>
    <property type="match status" value="1"/>
</dbReference>
<evidence type="ECO:0000259" key="1">
    <source>
        <dbReference type="PROSITE" id="PS51747"/>
    </source>
</evidence>
<reference evidence="2 3" key="1">
    <citation type="submission" date="2020-08" db="EMBL/GenBank/DDBJ databases">
        <title>Sequencing the genomes of 1000 actinobacteria strains.</title>
        <authorList>
            <person name="Klenk H.-P."/>
        </authorList>
    </citation>
    <scope>NUCLEOTIDE SEQUENCE [LARGE SCALE GENOMIC DNA]</scope>
    <source>
        <strain evidence="2 3">DSM 105498</strain>
    </source>
</reference>
<evidence type="ECO:0000313" key="2">
    <source>
        <dbReference type="EMBL" id="MBB3043097.1"/>
    </source>
</evidence>
<gene>
    <name evidence="2" type="ORF">FHU40_002915</name>
</gene>
<proteinExistence type="predicted"/>
<organism evidence="2 3">
    <name type="scientific">Nocardioides soli</name>
    <dbReference type="NCBI Taxonomy" id="1036020"/>
    <lineage>
        <taxon>Bacteria</taxon>
        <taxon>Bacillati</taxon>
        <taxon>Actinomycetota</taxon>
        <taxon>Actinomycetes</taxon>
        <taxon>Propionibacteriales</taxon>
        <taxon>Nocardioidaceae</taxon>
        <taxon>Nocardioides</taxon>
    </lineage>
</organism>
<dbReference type="CDD" id="cd01283">
    <property type="entry name" value="cytidine_deaminase"/>
    <property type="match status" value="1"/>
</dbReference>
<dbReference type="AlphaFoldDB" id="A0A7W4Z1P6"/>
<accession>A0A7W4Z1P6</accession>
<sequence>MSDIIIATEPIDDLDRALVKAATAALDTGFRTGRHHVAAALRLADGSVVTGLHLGSRRVNLCAEQIALGMVLSQGLAEPVACASVIRMTEADRPEPTSPCGVCREVLGFFVPSMTVVLPHLGGLVRARFGDLLPAPWLLPGESPS</sequence>
<protein>
    <submittedName>
        <fullName evidence="2">Cytidine deaminase</fullName>
        <ecNumber evidence="2">3.5.4.5</ecNumber>
    </submittedName>
</protein>
<feature type="domain" description="CMP/dCMP-type deaminase" evidence="1">
    <location>
        <begin position="9"/>
        <end position="132"/>
    </location>
</feature>
<dbReference type="InterPro" id="IPR002125">
    <property type="entry name" value="CMP_dCMP_dom"/>
</dbReference>
<dbReference type="GO" id="GO:0004126">
    <property type="term" value="F:cytidine deaminase activity"/>
    <property type="evidence" value="ECO:0007669"/>
    <property type="project" value="UniProtKB-EC"/>
</dbReference>
<name>A0A7W4Z1P6_9ACTN</name>
<keyword evidence="3" id="KW-1185">Reference proteome</keyword>
<evidence type="ECO:0000313" key="3">
    <source>
        <dbReference type="Proteomes" id="UP000589626"/>
    </source>
</evidence>
<dbReference type="EMBL" id="JACHWR010000002">
    <property type="protein sequence ID" value="MBB3043097.1"/>
    <property type="molecule type" value="Genomic_DNA"/>
</dbReference>
<dbReference type="Proteomes" id="UP000589626">
    <property type="component" value="Unassembled WGS sequence"/>
</dbReference>
<keyword evidence="2" id="KW-0378">Hydrolase</keyword>